<organism evidence="2 3">
    <name type="scientific">Hypholoma sublateritium (strain FD-334 SS-4)</name>
    <dbReference type="NCBI Taxonomy" id="945553"/>
    <lineage>
        <taxon>Eukaryota</taxon>
        <taxon>Fungi</taxon>
        <taxon>Dikarya</taxon>
        <taxon>Basidiomycota</taxon>
        <taxon>Agaricomycotina</taxon>
        <taxon>Agaricomycetes</taxon>
        <taxon>Agaricomycetidae</taxon>
        <taxon>Agaricales</taxon>
        <taxon>Agaricineae</taxon>
        <taxon>Strophariaceae</taxon>
        <taxon>Hypholoma</taxon>
    </lineage>
</organism>
<feature type="region of interest" description="Disordered" evidence="1">
    <location>
        <begin position="159"/>
        <end position="282"/>
    </location>
</feature>
<feature type="compositionally biased region" description="Low complexity" evidence="1">
    <location>
        <begin position="263"/>
        <end position="272"/>
    </location>
</feature>
<keyword evidence="3" id="KW-1185">Reference proteome</keyword>
<accession>A0A0D2LUA3</accession>
<dbReference type="AlphaFoldDB" id="A0A0D2LUA3"/>
<dbReference type="OrthoDB" id="3066809at2759"/>
<sequence>MNHCRDSTPRTITMAQDNKHAPAPTTPQRATDRRVCTPQPPTARTENRGAVVRSGTTPADPHLHARARAAHTTLNRALEAHVRSLAAARPTPSHATTTAVPTSVDAALDVFGARVQADMRDFRALCGALVRAEQQEKEQWRELCRRVIAERDAARAALGGTTRKRVHDSADVSAPANGPQAPGTEQPRAVRPLPASRAHSHSRSSSTGSGSDSQRASSQSTARSTPPPPPHQAHEPCTPARSRSAPPSSAAFNVRVAPGTTSAPRAAVAPEADAPPPKRRRSCDLSLSALRPPAQVQAHGAPRTAVLPGDFDHVDIMYAVAESGALVCRACMIEAAKGSPADPSARVEPRTFPKGASWDDLRAHCVRAHPAACVDVARLHPAEVFELRRRLSM</sequence>
<evidence type="ECO:0000313" key="3">
    <source>
        <dbReference type="Proteomes" id="UP000054270"/>
    </source>
</evidence>
<dbReference type="EMBL" id="KN817678">
    <property type="protein sequence ID" value="KJA14443.1"/>
    <property type="molecule type" value="Genomic_DNA"/>
</dbReference>
<feature type="compositionally biased region" description="Low complexity" evidence="1">
    <location>
        <begin position="203"/>
        <end position="224"/>
    </location>
</feature>
<feature type="region of interest" description="Disordered" evidence="1">
    <location>
        <begin position="1"/>
        <end position="61"/>
    </location>
</feature>
<evidence type="ECO:0000313" key="2">
    <source>
        <dbReference type="EMBL" id="KJA14443.1"/>
    </source>
</evidence>
<reference evidence="3" key="1">
    <citation type="submission" date="2014-04" db="EMBL/GenBank/DDBJ databases">
        <title>Evolutionary Origins and Diversification of the Mycorrhizal Mutualists.</title>
        <authorList>
            <consortium name="DOE Joint Genome Institute"/>
            <consortium name="Mycorrhizal Genomics Consortium"/>
            <person name="Kohler A."/>
            <person name="Kuo A."/>
            <person name="Nagy L.G."/>
            <person name="Floudas D."/>
            <person name="Copeland A."/>
            <person name="Barry K.W."/>
            <person name="Cichocki N."/>
            <person name="Veneault-Fourrey C."/>
            <person name="LaButti K."/>
            <person name="Lindquist E.A."/>
            <person name="Lipzen A."/>
            <person name="Lundell T."/>
            <person name="Morin E."/>
            <person name="Murat C."/>
            <person name="Riley R."/>
            <person name="Ohm R."/>
            <person name="Sun H."/>
            <person name="Tunlid A."/>
            <person name="Henrissat B."/>
            <person name="Grigoriev I.V."/>
            <person name="Hibbett D.S."/>
            <person name="Martin F."/>
        </authorList>
    </citation>
    <scope>NUCLEOTIDE SEQUENCE [LARGE SCALE GENOMIC DNA]</scope>
    <source>
        <strain evidence="3">FD-334 SS-4</strain>
    </source>
</reference>
<proteinExistence type="predicted"/>
<protein>
    <submittedName>
        <fullName evidence="2">Uncharacterized protein</fullName>
    </submittedName>
</protein>
<feature type="compositionally biased region" description="Low complexity" evidence="1">
    <location>
        <begin position="239"/>
        <end position="251"/>
    </location>
</feature>
<name>A0A0D2LUA3_HYPSF</name>
<gene>
    <name evidence="2" type="ORF">HYPSUDRAFT_444124</name>
</gene>
<dbReference type="Proteomes" id="UP000054270">
    <property type="component" value="Unassembled WGS sequence"/>
</dbReference>
<evidence type="ECO:0000256" key="1">
    <source>
        <dbReference type="SAM" id="MobiDB-lite"/>
    </source>
</evidence>